<dbReference type="GO" id="GO:0005524">
    <property type="term" value="F:ATP binding"/>
    <property type="evidence" value="ECO:0007669"/>
    <property type="project" value="InterPro"/>
</dbReference>
<comment type="caution">
    <text evidence="2">The sequence shown here is derived from an EMBL/GenBank/DDBJ whole genome shotgun (WGS) entry which is preliminary data.</text>
</comment>
<dbReference type="Gene3D" id="3.30.200.20">
    <property type="entry name" value="Phosphorylase Kinase, domain 1"/>
    <property type="match status" value="1"/>
</dbReference>
<dbReference type="AlphaFoldDB" id="A0AAW1VAB9"/>
<accession>A0AAW1VAB9</accession>
<evidence type="ECO:0000313" key="2">
    <source>
        <dbReference type="EMBL" id="KAK9888980.1"/>
    </source>
</evidence>
<dbReference type="Gene3D" id="1.10.510.10">
    <property type="entry name" value="Transferase(Phosphotransferase) domain 1"/>
    <property type="match status" value="1"/>
</dbReference>
<evidence type="ECO:0000313" key="3">
    <source>
        <dbReference type="Proteomes" id="UP001431783"/>
    </source>
</evidence>
<organism evidence="2 3">
    <name type="scientific">Henosepilachna vigintioctopunctata</name>
    <dbReference type="NCBI Taxonomy" id="420089"/>
    <lineage>
        <taxon>Eukaryota</taxon>
        <taxon>Metazoa</taxon>
        <taxon>Ecdysozoa</taxon>
        <taxon>Arthropoda</taxon>
        <taxon>Hexapoda</taxon>
        <taxon>Insecta</taxon>
        <taxon>Pterygota</taxon>
        <taxon>Neoptera</taxon>
        <taxon>Endopterygota</taxon>
        <taxon>Coleoptera</taxon>
        <taxon>Polyphaga</taxon>
        <taxon>Cucujiformia</taxon>
        <taxon>Coccinelloidea</taxon>
        <taxon>Coccinellidae</taxon>
        <taxon>Epilachninae</taxon>
        <taxon>Epilachnini</taxon>
        <taxon>Henosepilachna</taxon>
    </lineage>
</organism>
<proteinExistence type="predicted"/>
<dbReference type="EMBL" id="JARQZJ010000122">
    <property type="protein sequence ID" value="KAK9888980.1"/>
    <property type="molecule type" value="Genomic_DNA"/>
</dbReference>
<gene>
    <name evidence="2" type="ORF">WA026_004264</name>
</gene>
<dbReference type="PROSITE" id="PS00108">
    <property type="entry name" value="PROTEIN_KINASE_ST"/>
    <property type="match status" value="1"/>
</dbReference>
<dbReference type="InterPro" id="IPR011009">
    <property type="entry name" value="Kinase-like_dom_sf"/>
</dbReference>
<sequence length="369" mass="41306">MSNNLKSEKGNSPTDAPEEVSFSHLFRKGQPLGEGAFEAVYRVTDATTKQEYAAKVMLASALAARELELLKQQTLPNVVAFVASFVEEDSLVLVLELMDTDLLHYLHTKGHSTGDDFAWILYQVSAGLHHCHQQGIIHQDVKPGNILVRGRRFCLADFGMAVQLTAKRPHVRGIEGTVPYMAPVILRHERYGTTVDVWSMGIVGLYIAIGASSFDYPTGHTEEGMRRIEGLQEDYNGVEFSQLPTQIIEYLRGMLRICPRERSTAGECRRIATWGAPSSSGSQRKAGNSVEHKKADELGSVKKGKKEIIELSQSIAEALRKRPQRQEWTTRLYGRMVALRPPGIPSGKRIRRKLRFPDGSKKLWWLPAK</sequence>
<dbReference type="CDD" id="cd00180">
    <property type="entry name" value="PKc"/>
    <property type="match status" value="1"/>
</dbReference>
<dbReference type="PROSITE" id="PS50011">
    <property type="entry name" value="PROTEIN_KINASE_DOM"/>
    <property type="match status" value="1"/>
</dbReference>
<name>A0AAW1VAB9_9CUCU</name>
<protein>
    <recommendedName>
        <fullName evidence="1">Protein kinase domain-containing protein</fullName>
    </recommendedName>
</protein>
<evidence type="ECO:0000259" key="1">
    <source>
        <dbReference type="PROSITE" id="PS50011"/>
    </source>
</evidence>
<keyword evidence="3" id="KW-1185">Reference proteome</keyword>
<dbReference type="PANTHER" id="PTHR24347">
    <property type="entry name" value="SERINE/THREONINE-PROTEIN KINASE"/>
    <property type="match status" value="1"/>
</dbReference>
<reference evidence="2 3" key="1">
    <citation type="submission" date="2023-03" db="EMBL/GenBank/DDBJ databases">
        <title>Genome insight into feeding habits of ladybird beetles.</title>
        <authorList>
            <person name="Li H.-S."/>
            <person name="Huang Y.-H."/>
            <person name="Pang H."/>
        </authorList>
    </citation>
    <scope>NUCLEOTIDE SEQUENCE [LARGE SCALE GENOMIC DNA]</scope>
    <source>
        <strain evidence="2">SYSU_2023b</strain>
        <tissue evidence="2">Whole body</tissue>
    </source>
</reference>
<feature type="domain" description="Protein kinase" evidence="1">
    <location>
        <begin position="26"/>
        <end position="275"/>
    </location>
</feature>
<dbReference type="GO" id="GO:0004672">
    <property type="term" value="F:protein kinase activity"/>
    <property type="evidence" value="ECO:0007669"/>
    <property type="project" value="InterPro"/>
</dbReference>
<dbReference type="Pfam" id="PF00069">
    <property type="entry name" value="Pkinase"/>
    <property type="match status" value="1"/>
</dbReference>
<dbReference type="InterPro" id="IPR000719">
    <property type="entry name" value="Prot_kinase_dom"/>
</dbReference>
<dbReference type="InterPro" id="IPR008271">
    <property type="entry name" value="Ser/Thr_kinase_AS"/>
</dbReference>
<dbReference type="SUPFAM" id="SSF56112">
    <property type="entry name" value="Protein kinase-like (PK-like)"/>
    <property type="match status" value="1"/>
</dbReference>
<dbReference type="Proteomes" id="UP001431783">
    <property type="component" value="Unassembled WGS sequence"/>
</dbReference>
<dbReference type="SMART" id="SM00220">
    <property type="entry name" value="S_TKc"/>
    <property type="match status" value="1"/>
</dbReference>